<feature type="compositionally biased region" description="Basic and acidic residues" evidence="1">
    <location>
        <begin position="71"/>
        <end position="86"/>
    </location>
</feature>
<organism evidence="2 3">
    <name type="scientific">Croceicoccus mobilis</name>
    <dbReference type="NCBI Taxonomy" id="1703339"/>
    <lineage>
        <taxon>Bacteria</taxon>
        <taxon>Pseudomonadati</taxon>
        <taxon>Pseudomonadota</taxon>
        <taxon>Alphaproteobacteria</taxon>
        <taxon>Sphingomonadales</taxon>
        <taxon>Erythrobacteraceae</taxon>
        <taxon>Croceicoccus</taxon>
    </lineage>
</organism>
<name>A0A917DQ75_9SPHN</name>
<accession>A0A917DQ75</accession>
<evidence type="ECO:0000313" key="3">
    <source>
        <dbReference type="Proteomes" id="UP000612349"/>
    </source>
</evidence>
<proteinExistence type="predicted"/>
<evidence type="ECO:0000256" key="1">
    <source>
        <dbReference type="SAM" id="MobiDB-lite"/>
    </source>
</evidence>
<evidence type="ECO:0000313" key="2">
    <source>
        <dbReference type="EMBL" id="GGD59600.1"/>
    </source>
</evidence>
<sequence>MFAKFPNLPDTGKEGPPDAKDAAGHGVKPLDWLALRARLAAERDLRGALIEDNAAMACWMRAEGSFDPRAAEALHGRHGEGHEADARVVPGDAPLAEQETTARLPDPKASRTNDDFGCFAPQGGADEATGTSVED</sequence>
<reference evidence="2" key="1">
    <citation type="journal article" date="2014" name="Int. J. Syst. Evol. Microbiol.">
        <title>Complete genome sequence of Corynebacterium casei LMG S-19264T (=DSM 44701T), isolated from a smear-ripened cheese.</title>
        <authorList>
            <consortium name="US DOE Joint Genome Institute (JGI-PGF)"/>
            <person name="Walter F."/>
            <person name="Albersmeier A."/>
            <person name="Kalinowski J."/>
            <person name="Ruckert C."/>
        </authorList>
    </citation>
    <scope>NUCLEOTIDE SEQUENCE</scope>
    <source>
        <strain evidence="2">CGMCC 1.15360</strain>
    </source>
</reference>
<feature type="compositionally biased region" description="Basic and acidic residues" evidence="1">
    <location>
        <begin position="11"/>
        <end position="23"/>
    </location>
</feature>
<dbReference type="Proteomes" id="UP000612349">
    <property type="component" value="Unassembled WGS sequence"/>
</dbReference>
<keyword evidence="3" id="KW-1185">Reference proteome</keyword>
<dbReference type="AlphaFoldDB" id="A0A917DQ75"/>
<dbReference type="EMBL" id="BMIP01000001">
    <property type="protein sequence ID" value="GGD59600.1"/>
    <property type="molecule type" value="Genomic_DNA"/>
</dbReference>
<dbReference type="RefSeq" id="WP_066773213.1">
    <property type="nucleotide sequence ID" value="NZ_BMIP01000001.1"/>
</dbReference>
<protein>
    <submittedName>
        <fullName evidence="2">Uncharacterized protein</fullName>
    </submittedName>
</protein>
<reference evidence="2" key="2">
    <citation type="submission" date="2020-09" db="EMBL/GenBank/DDBJ databases">
        <authorList>
            <person name="Sun Q."/>
            <person name="Zhou Y."/>
        </authorList>
    </citation>
    <scope>NUCLEOTIDE SEQUENCE</scope>
    <source>
        <strain evidence="2">CGMCC 1.15360</strain>
    </source>
</reference>
<feature type="region of interest" description="Disordered" evidence="1">
    <location>
        <begin position="1"/>
        <end position="25"/>
    </location>
</feature>
<gene>
    <name evidence="2" type="ORF">GCM10010990_06200</name>
</gene>
<feature type="region of interest" description="Disordered" evidence="1">
    <location>
        <begin position="71"/>
        <end position="135"/>
    </location>
</feature>
<feature type="compositionally biased region" description="Basic and acidic residues" evidence="1">
    <location>
        <begin position="105"/>
        <end position="114"/>
    </location>
</feature>
<comment type="caution">
    <text evidence="2">The sequence shown here is derived from an EMBL/GenBank/DDBJ whole genome shotgun (WGS) entry which is preliminary data.</text>
</comment>